<proteinExistence type="predicted"/>
<keyword evidence="2" id="KW-1185">Reference proteome</keyword>
<protein>
    <submittedName>
        <fullName evidence="1">Uncharacterized protein</fullName>
    </submittedName>
</protein>
<gene>
    <name evidence="1" type="ORF">N0V87_007231</name>
</gene>
<evidence type="ECO:0000313" key="2">
    <source>
        <dbReference type="Proteomes" id="UP001140562"/>
    </source>
</evidence>
<organism evidence="1 2">
    <name type="scientific">Didymella glomerata</name>
    <dbReference type="NCBI Taxonomy" id="749621"/>
    <lineage>
        <taxon>Eukaryota</taxon>
        <taxon>Fungi</taxon>
        <taxon>Dikarya</taxon>
        <taxon>Ascomycota</taxon>
        <taxon>Pezizomycotina</taxon>
        <taxon>Dothideomycetes</taxon>
        <taxon>Pleosporomycetidae</taxon>
        <taxon>Pleosporales</taxon>
        <taxon>Pleosporineae</taxon>
        <taxon>Didymellaceae</taxon>
        <taxon>Didymella</taxon>
    </lineage>
</organism>
<dbReference type="AlphaFoldDB" id="A0A9W9BXU2"/>
<sequence length="403" mass="45260">MDFETDDVRDAKFKKFTSVPTRTEPSTYIVEHIVELQSIMLFIKAAVQDSKHKGLQSLSEHVDISFFTKYWSLSTPQVQQQIVKRPSPFPGYNPAAARSSLNDLVFEAMGSKTNTRDFVLCEEGVNAMKAKLWSHINPFGVKQWQDIAKDASDGSIPRNRHLAALRSVLGVQNYMNTPEVVQRLQETVKNVKIEFGNFKFITGEDVRNVKGNPVNLPSLWVEFMDKQLKKFTEDGTKFVKDQVDFALPKYKAHLADLRQAEKRILDEEASKNTPTGKGAIERRVQEHNALVKKLPALKTALSQAESRLETTKKAVDVAKKAMDSASAANRSALRADHKAKLRAKIQAASVHYKALVAKGRQERDIIKLRQTDLAALIKDLEADIKQMADYRAAAVAMKVPKAE</sequence>
<dbReference type="EMBL" id="JAPEUV010000085">
    <property type="protein sequence ID" value="KAJ4333972.1"/>
    <property type="molecule type" value="Genomic_DNA"/>
</dbReference>
<comment type="caution">
    <text evidence="1">The sequence shown here is derived from an EMBL/GenBank/DDBJ whole genome shotgun (WGS) entry which is preliminary data.</text>
</comment>
<reference evidence="1" key="1">
    <citation type="submission" date="2022-10" db="EMBL/GenBank/DDBJ databases">
        <title>Tapping the CABI collections for fungal endophytes: first genome assemblies for Collariella, Neodidymelliopsis, Ascochyta clinopodiicola, Didymella pomorum, Didymosphaeria variabile, Neocosmospora piperis and Neocucurbitaria cava.</title>
        <authorList>
            <person name="Hill R."/>
        </authorList>
    </citation>
    <scope>NUCLEOTIDE SEQUENCE</scope>
    <source>
        <strain evidence="1">IMI 360193</strain>
    </source>
</reference>
<dbReference type="Proteomes" id="UP001140562">
    <property type="component" value="Unassembled WGS sequence"/>
</dbReference>
<dbReference type="OrthoDB" id="3437405at2759"/>
<name>A0A9W9BXU2_9PLEO</name>
<evidence type="ECO:0000313" key="1">
    <source>
        <dbReference type="EMBL" id="KAJ4333972.1"/>
    </source>
</evidence>
<accession>A0A9W9BXU2</accession>